<evidence type="ECO:0000256" key="4">
    <source>
        <dbReference type="SAM" id="Phobius"/>
    </source>
</evidence>
<keyword evidence="2 6" id="KW-0238">DNA-binding</keyword>
<dbReference type="InterPro" id="IPR009057">
    <property type="entry name" value="Homeodomain-like_sf"/>
</dbReference>
<dbReference type="SMART" id="SM00342">
    <property type="entry name" value="HTH_ARAC"/>
    <property type="match status" value="1"/>
</dbReference>
<sequence>MSEINTLAIFYAFSGGASWLLGSLSFLGVNRVNTKADRWLGAFYCILACTFTKIFFEEFNVGGGFLLHLLELPTWAMFPCLYMAINYFVTPSTAKKDWHLHFVPFLLFLIFSLVYLMPNIFNRENQLPVLPPWIQFIVRYFFSGQMVYYWIVCFALLRRHQRNLKMVASFTEKIDLEWLRYLLISVLFFILIRIGSIANIHVTYYSPILYFLGIILLAYSTLTQKSIYTIETYQPSEKDEITAKKTLNERLTTEQVEELKSIVTQKTVDEKLYLDSSLTLSVLSAKIGISTHELSYVLNNGLGKNFYQFINELRTEEAKLLLLSEDTKHLDLLGIAIRAGFNSKTTFYTTFKKATNLTPKEYIKAKSKVT</sequence>
<feature type="transmembrane region" description="Helical" evidence="4">
    <location>
        <begin position="39"/>
        <end position="56"/>
    </location>
</feature>
<dbReference type="GO" id="GO:0043565">
    <property type="term" value="F:sequence-specific DNA binding"/>
    <property type="evidence" value="ECO:0007669"/>
    <property type="project" value="InterPro"/>
</dbReference>
<evidence type="ECO:0000259" key="5">
    <source>
        <dbReference type="PROSITE" id="PS01124"/>
    </source>
</evidence>
<protein>
    <submittedName>
        <fullName evidence="6">AraC-type DNA-binding protein</fullName>
    </submittedName>
</protein>
<gene>
    <name evidence="6" type="ORF">SAMN05661044_01996</name>
</gene>
<keyword evidence="4" id="KW-0472">Membrane</keyword>
<feature type="transmembrane region" description="Helical" evidence="4">
    <location>
        <begin position="72"/>
        <end position="90"/>
    </location>
</feature>
<dbReference type="PANTHER" id="PTHR43280:SF29">
    <property type="entry name" value="ARAC-FAMILY TRANSCRIPTIONAL REGULATOR"/>
    <property type="match status" value="1"/>
</dbReference>
<keyword evidence="4" id="KW-0812">Transmembrane</keyword>
<accession>A0A1H7MGS5</accession>
<keyword evidence="4" id="KW-1133">Transmembrane helix</keyword>
<keyword evidence="7" id="KW-1185">Reference proteome</keyword>
<dbReference type="AlphaFoldDB" id="A0A1H7MGS5"/>
<dbReference type="Gene3D" id="1.10.10.60">
    <property type="entry name" value="Homeodomain-like"/>
    <property type="match status" value="2"/>
</dbReference>
<feature type="transmembrane region" description="Helical" evidence="4">
    <location>
        <begin position="204"/>
        <end position="222"/>
    </location>
</feature>
<dbReference type="STRING" id="407022.SAMN05661044_01996"/>
<dbReference type="OrthoDB" id="6283866at2"/>
<dbReference type="PANTHER" id="PTHR43280">
    <property type="entry name" value="ARAC-FAMILY TRANSCRIPTIONAL REGULATOR"/>
    <property type="match status" value="1"/>
</dbReference>
<dbReference type="EMBL" id="FOAF01000001">
    <property type="protein sequence ID" value="SEL10279.1"/>
    <property type="molecule type" value="Genomic_DNA"/>
</dbReference>
<evidence type="ECO:0000256" key="1">
    <source>
        <dbReference type="ARBA" id="ARBA00023015"/>
    </source>
</evidence>
<feature type="domain" description="HTH araC/xylS-type" evidence="5">
    <location>
        <begin position="257"/>
        <end position="365"/>
    </location>
</feature>
<name>A0A1H7MGS5_OLID1</name>
<feature type="transmembrane region" description="Helical" evidence="4">
    <location>
        <begin position="6"/>
        <end position="27"/>
    </location>
</feature>
<dbReference type="GO" id="GO:0003700">
    <property type="term" value="F:DNA-binding transcription factor activity"/>
    <property type="evidence" value="ECO:0007669"/>
    <property type="project" value="InterPro"/>
</dbReference>
<proteinExistence type="predicted"/>
<dbReference type="RefSeq" id="WP_093322951.1">
    <property type="nucleotide sequence ID" value="NZ_FOAF01000001.1"/>
</dbReference>
<evidence type="ECO:0000256" key="3">
    <source>
        <dbReference type="ARBA" id="ARBA00023163"/>
    </source>
</evidence>
<feature type="transmembrane region" description="Helical" evidence="4">
    <location>
        <begin position="178"/>
        <end position="198"/>
    </location>
</feature>
<reference evidence="7" key="1">
    <citation type="submission" date="2016-10" db="EMBL/GenBank/DDBJ databases">
        <authorList>
            <person name="Varghese N."/>
            <person name="Submissions S."/>
        </authorList>
    </citation>
    <scope>NUCLEOTIDE SEQUENCE [LARGE SCALE GENOMIC DNA]</scope>
    <source>
        <strain evidence="7">DSM 18733</strain>
    </source>
</reference>
<keyword evidence="3" id="KW-0804">Transcription</keyword>
<feature type="transmembrane region" description="Helical" evidence="4">
    <location>
        <begin position="133"/>
        <end position="157"/>
    </location>
</feature>
<organism evidence="6 7">
    <name type="scientific">Olivibacter domesticus</name>
    <name type="common">Pseudosphingobacterium domesticum</name>
    <dbReference type="NCBI Taxonomy" id="407022"/>
    <lineage>
        <taxon>Bacteria</taxon>
        <taxon>Pseudomonadati</taxon>
        <taxon>Bacteroidota</taxon>
        <taxon>Sphingobacteriia</taxon>
        <taxon>Sphingobacteriales</taxon>
        <taxon>Sphingobacteriaceae</taxon>
        <taxon>Olivibacter</taxon>
    </lineage>
</organism>
<dbReference type="InterPro" id="IPR018060">
    <property type="entry name" value="HTH_AraC"/>
</dbReference>
<feature type="transmembrane region" description="Helical" evidence="4">
    <location>
        <begin position="102"/>
        <end position="121"/>
    </location>
</feature>
<evidence type="ECO:0000256" key="2">
    <source>
        <dbReference type="ARBA" id="ARBA00023125"/>
    </source>
</evidence>
<evidence type="ECO:0000313" key="7">
    <source>
        <dbReference type="Proteomes" id="UP000199421"/>
    </source>
</evidence>
<dbReference type="Proteomes" id="UP000199421">
    <property type="component" value="Unassembled WGS sequence"/>
</dbReference>
<evidence type="ECO:0000313" key="6">
    <source>
        <dbReference type="EMBL" id="SEL10279.1"/>
    </source>
</evidence>
<dbReference type="Pfam" id="PF12833">
    <property type="entry name" value="HTH_18"/>
    <property type="match status" value="1"/>
</dbReference>
<dbReference type="SUPFAM" id="SSF46689">
    <property type="entry name" value="Homeodomain-like"/>
    <property type="match status" value="1"/>
</dbReference>
<dbReference type="PROSITE" id="PS01124">
    <property type="entry name" value="HTH_ARAC_FAMILY_2"/>
    <property type="match status" value="1"/>
</dbReference>
<keyword evidence="1" id="KW-0805">Transcription regulation</keyword>